<evidence type="ECO:0000256" key="8">
    <source>
        <dbReference type="ARBA" id="ARBA00044823"/>
    </source>
</evidence>
<dbReference type="Proteomes" id="UP000549394">
    <property type="component" value="Unassembled WGS sequence"/>
</dbReference>
<evidence type="ECO:0000256" key="1">
    <source>
        <dbReference type="ARBA" id="ARBA00004412"/>
    </source>
</evidence>
<evidence type="ECO:0000259" key="10">
    <source>
        <dbReference type="Pfam" id="PF01965"/>
    </source>
</evidence>
<comment type="subcellular location">
    <subcellularLocation>
        <location evidence="1">Early endosome</location>
    </subcellularLocation>
    <subcellularLocation>
        <location evidence="2">Secreted</location>
    </subcellularLocation>
</comment>
<dbReference type="SUPFAM" id="SSF52317">
    <property type="entry name" value="Class I glutamine amidotransferase-like"/>
    <property type="match status" value="1"/>
</dbReference>
<dbReference type="InterPro" id="IPR029062">
    <property type="entry name" value="Class_I_gatase-like"/>
</dbReference>
<proteinExistence type="predicted"/>
<dbReference type="GO" id="GO:0005576">
    <property type="term" value="C:extracellular region"/>
    <property type="evidence" value="ECO:0007669"/>
    <property type="project" value="UniProtKB-SubCell"/>
</dbReference>
<reference evidence="11 12" key="1">
    <citation type="submission" date="2020-08" db="EMBL/GenBank/DDBJ databases">
        <authorList>
            <person name="Hejnol A."/>
        </authorList>
    </citation>
    <scope>NUCLEOTIDE SEQUENCE [LARGE SCALE GENOMIC DNA]</scope>
</reference>
<dbReference type="PANTHER" id="PTHR48094">
    <property type="entry name" value="PROTEIN/NUCLEIC ACID DEGLYCASE DJ-1-RELATED"/>
    <property type="match status" value="1"/>
</dbReference>
<comment type="caution">
    <text evidence="11">The sequence shown here is derived from an EMBL/GenBank/DDBJ whole genome shotgun (WGS) entry which is preliminary data.</text>
</comment>
<dbReference type="GO" id="GO:0019172">
    <property type="term" value="F:glyoxalase III activity"/>
    <property type="evidence" value="ECO:0007669"/>
    <property type="project" value="TreeGrafter"/>
</dbReference>
<evidence type="ECO:0000256" key="9">
    <source>
        <dbReference type="ARBA" id="ARBA00045408"/>
    </source>
</evidence>
<evidence type="ECO:0000313" key="12">
    <source>
        <dbReference type="Proteomes" id="UP000549394"/>
    </source>
</evidence>
<keyword evidence="5" id="KW-0967">Endosome</keyword>
<dbReference type="Pfam" id="PF01965">
    <property type="entry name" value="DJ-1_PfpI"/>
    <property type="match status" value="1"/>
</dbReference>
<dbReference type="InterPro" id="IPR002818">
    <property type="entry name" value="DJ-1/PfpI"/>
</dbReference>
<evidence type="ECO:0000256" key="7">
    <source>
        <dbReference type="ARBA" id="ARBA00042130"/>
    </source>
</evidence>
<dbReference type="AlphaFoldDB" id="A0A7I8VYV0"/>
<comment type="function">
    <text evidence="9">Component of the FERRY complex (Five-subunit Endosomal Rab5 and RNA/ribosome intermediary). The FERRY complex directly interacts with mRNAs and RAB5A, and functions as a RAB5A effector involved in the localization and the distribution of specific mRNAs most likely by mediating their endosomal transport. The complex recruits mRNAs and ribosomes to early endosomes through direct mRNA-interaction.</text>
</comment>
<evidence type="ECO:0000256" key="5">
    <source>
        <dbReference type="ARBA" id="ARBA00022753"/>
    </source>
</evidence>
<evidence type="ECO:0000256" key="6">
    <source>
        <dbReference type="ARBA" id="ARBA00039189"/>
    </source>
</evidence>
<evidence type="ECO:0000313" key="11">
    <source>
        <dbReference type="EMBL" id="CAD5121050.1"/>
    </source>
</evidence>
<organism evidence="11 12">
    <name type="scientific">Dimorphilus gyrociliatus</name>
    <dbReference type="NCBI Taxonomy" id="2664684"/>
    <lineage>
        <taxon>Eukaryota</taxon>
        <taxon>Metazoa</taxon>
        <taxon>Spiralia</taxon>
        <taxon>Lophotrochozoa</taxon>
        <taxon>Annelida</taxon>
        <taxon>Polychaeta</taxon>
        <taxon>Polychaeta incertae sedis</taxon>
        <taxon>Dinophilidae</taxon>
        <taxon>Dimorphilus</taxon>
    </lineage>
</organism>
<dbReference type="OrthoDB" id="543156at2759"/>
<dbReference type="EMBL" id="CAJFCJ010000013">
    <property type="protein sequence ID" value="CAD5121050.1"/>
    <property type="molecule type" value="Genomic_DNA"/>
</dbReference>
<evidence type="ECO:0000256" key="2">
    <source>
        <dbReference type="ARBA" id="ARBA00004613"/>
    </source>
</evidence>
<keyword evidence="4" id="KW-0732">Signal</keyword>
<dbReference type="GO" id="GO:0005769">
    <property type="term" value="C:early endosome"/>
    <property type="evidence" value="ECO:0007669"/>
    <property type="project" value="UniProtKB-SubCell"/>
</dbReference>
<dbReference type="Gene3D" id="3.40.50.880">
    <property type="match status" value="1"/>
</dbReference>
<evidence type="ECO:0000256" key="4">
    <source>
        <dbReference type="ARBA" id="ARBA00022729"/>
    </source>
</evidence>
<feature type="domain" description="DJ-1/PfpI" evidence="10">
    <location>
        <begin position="7"/>
        <end position="206"/>
    </location>
</feature>
<protein>
    <recommendedName>
        <fullName evidence="6">Glutamine amidotransferase-like class 1 domain-containing protein 1</fullName>
    </recommendedName>
    <alternativeName>
        <fullName evidence="8">Ferry endosomal RAB5 effector complex subunit 5</fullName>
    </alternativeName>
    <alternativeName>
        <fullName evidence="7">Parkinson disease 7 domain-containing protein 1</fullName>
    </alternativeName>
</protein>
<evidence type="ECO:0000256" key="3">
    <source>
        <dbReference type="ARBA" id="ARBA00022525"/>
    </source>
</evidence>
<sequence>MSRQACLIVLSSAIEGVNIQSFMQAFSLLNTSFNIDLASPNGRLGEFIGFSEEAHKWLADFKTKPQATPIMLKSISVDKYSALVIPDAPGAHFDLAHDEHMAEILHDFMREKKLICAISNGVSGLFPAKKNNTWIFNSYSMTCTPLVDLVRASLVQDTRLTMPQDFIVFNGGSYAPSSSSSTTKDSSRKLHVVIDNNLITAATVQSTLIAIQNVILLSNPQ</sequence>
<dbReference type="InterPro" id="IPR050325">
    <property type="entry name" value="Prot/Nucl_acid_deglycase"/>
</dbReference>
<accession>A0A7I8VYV0</accession>
<gene>
    <name evidence="11" type="ORF">DGYR_LOCUS9048</name>
</gene>
<keyword evidence="12" id="KW-1185">Reference proteome</keyword>
<dbReference type="PANTHER" id="PTHR48094:SF18">
    <property type="entry name" value="GLUTAMINE AMIDOTRANSFERASE-LIKE CLASS 1 DOMAIN-CONTAINING PROTEIN 1"/>
    <property type="match status" value="1"/>
</dbReference>
<name>A0A7I8VYV0_9ANNE</name>
<dbReference type="GO" id="GO:0019243">
    <property type="term" value="P:methylglyoxal catabolic process to D-lactate via S-lactoyl-glutathione"/>
    <property type="evidence" value="ECO:0007669"/>
    <property type="project" value="TreeGrafter"/>
</dbReference>
<keyword evidence="3" id="KW-0964">Secreted</keyword>